<dbReference type="InterPro" id="IPR017846">
    <property type="entry name" value="Nict_dMeBzImd_PRibTrfase_bact"/>
</dbReference>
<dbReference type="UniPathway" id="UPA00061">
    <property type="reaction ID" value="UER00516"/>
</dbReference>
<dbReference type="Proteomes" id="UP000199163">
    <property type="component" value="Unassembled WGS sequence"/>
</dbReference>
<dbReference type="RefSeq" id="WP_091271327.1">
    <property type="nucleotide sequence ID" value="NZ_FNDK01000002.1"/>
</dbReference>
<dbReference type="FunFam" id="3.40.50.10210:FF:000001">
    <property type="entry name" value="Nicotinate-nucleotide--dimethylbenzimidazole phosphoribosyltransferase"/>
    <property type="match status" value="1"/>
</dbReference>
<evidence type="ECO:0000256" key="5">
    <source>
        <dbReference type="ARBA" id="ARBA00015486"/>
    </source>
</evidence>
<reference evidence="12 13" key="1">
    <citation type="submission" date="2016-10" db="EMBL/GenBank/DDBJ databases">
        <authorList>
            <person name="de Groot N.N."/>
        </authorList>
    </citation>
    <scope>NUCLEOTIDE SEQUENCE [LARGE SCALE GENOMIC DNA]</scope>
    <source>
        <strain evidence="12 13">DSM 21632</strain>
    </source>
</reference>
<dbReference type="SUPFAM" id="SSF52733">
    <property type="entry name" value="Nicotinate mononucleotide:5,6-dimethylbenzimidazole phosphoribosyltransferase (CobT)"/>
    <property type="match status" value="1"/>
</dbReference>
<dbReference type="HAMAP" id="MF_00230">
    <property type="entry name" value="CobT"/>
    <property type="match status" value="1"/>
</dbReference>
<dbReference type="Gene3D" id="1.10.1610.10">
    <property type="match status" value="1"/>
</dbReference>
<evidence type="ECO:0000313" key="13">
    <source>
        <dbReference type="Proteomes" id="UP000199163"/>
    </source>
</evidence>
<gene>
    <name evidence="11" type="primary">cobT</name>
    <name evidence="12" type="ORF">SAMN05192534_10284</name>
</gene>
<dbReference type="PANTHER" id="PTHR43463:SF1">
    <property type="entry name" value="NICOTINATE-NUCLEOTIDE--DIMETHYLBENZIMIDAZOLE PHOSPHORIBOSYLTRANSFERASE"/>
    <property type="match status" value="1"/>
</dbReference>
<organism evidence="12 13">
    <name type="scientific">Alteribacillus persepolensis</name>
    <dbReference type="NCBI Taxonomy" id="568899"/>
    <lineage>
        <taxon>Bacteria</taxon>
        <taxon>Bacillati</taxon>
        <taxon>Bacillota</taxon>
        <taxon>Bacilli</taxon>
        <taxon>Bacillales</taxon>
        <taxon>Bacillaceae</taxon>
        <taxon>Alteribacillus</taxon>
    </lineage>
</organism>
<proteinExistence type="inferred from homology"/>
<evidence type="ECO:0000256" key="2">
    <source>
        <dbReference type="ARBA" id="ARBA00005049"/>
    </source>
</evidence>
<keyword evidence="8 11" id="KW-0808">Transferase</keyword>
<dbReference type="PANTHER" id="PTHR43463">
    <property type="entry name" value="NICOTINATE-NUCLEOTIDE--DIMETHYLBENZIMIDAZOLE PHOSPHORIBOSYLTRANSFERASE"/>
    <property type="match status" value="1"/>
</dbReference>
<keyword evidence="13" id="KW-1185">Reference proteome</keyword>
<dbReference type="NCBIfam" id="TIGR03160">
    <property type="entry name" value="cobT_DBIPRT"/>
    <property type="match status" value="1"/>
</dbReference>
<dbReference type="EMBL" id="FNDK01000002">
    <property type="protein sequence ID" value="SDH17893.1"/>
    <property type="molecule type" value="Genomic_DNA"/>
</dbReference>
<dbReference type="Gene3D" id="3.40.50.10210">
    <property type="match status" value="1"/>
</dbReference>
<evidence type="ECO:0000256" key="4">
    <source>
        <dbReference type="ARBA" id="ARBA00011991"/>
    </source>
</evidence>
<dbReference type="InterPro" id="IPR036087">
    <property type="entry name" value="Nict_dMeBzImd_PRibTrfase_sf"/>
</dbReference>
<dbReference type="OrthoDB" id="9781491at2"/>
<evidence type="ECO:0000256" key="1">
    <source>
        <dbReference type="ARBA" id="ARBA00002197"/>
    </source>
</evidence>
<dbReference type="NCBIfam" id="NF000996">
    <property type="entry name" value="PRK00105.1"/>
    <property type="match status" value="1"/>
</dbReference>
<evidence type="ECO:0000256" key="9">
    <source>
        <dbReference type="ARBA" id="ARBA00030686"/>
    </source>
</evidence>
<dbReference type="GO" id="GO:0008939">
    <property type="term" value="F:nicotinate-nucleotide-dimethylbenzimidazole phosphoribosyltransferase activity"/>
    <property type="evidence" value="ECO:0007669"/>
    <property type="project" value="UniProtKB-UniRule"/>
</dbReference>
<evidence type="ECO:0000256" key="7">
    <source>
        <dbReference type="ARBA" id="ARBA00022676"/>
    </source>
</evidence>
<protein>
    <recommendedName>
        <fullName evidence="5 11">Nicotinate-nucleotide--dimethylbenzimidazole phosphoribosyltransferase</fullName>
        <shortName evidence="11">NN:DBI PRT</shortName>
        <ecNumber evidence="4 11">2.4.2.21</ecNumber>
    </recommendedName>
    <alternativeName>
        <fullName evidence="9 11">N(1)-alpha-phosphoribosyltransferase</fullName>
    </alternativeName>
</protein>
<comment type="similarity">
    <text evidence="3 11">Belongs to the CobT family.</text>
</comment>
<evidence type="ECO:0000256" key="6">
    <source>
        <dbReference type="ARBA" id="ARBA00022573"/>
    </source>
</evidence>
<evidence type="ECO:0000256" key="3">
    <source>
        <dbReference type="ARBA" id="ARBA00007110"/>
    </source>
</evidence>
<dbReference type="GO" id="GO:0009236">
    <property type="term" value="P:cobalamin biosynthetic process"/>
    <property type="evidence" value="ECO:0007669"/>
    <property type="project" value="UniProtKB-UniRule"/>
</dbReference>
<evidence type="ECO:0000256" key="11">
    <source>
        <dbReference type="HAMAP-Rule" id="MF_00230"/>
    </source>
</evidence>
<comment type="catalytic activity">
    <reaction evidence="10 11">
        <text>5,6-dimethylbenzimidazole + nicotinate beta-D-ribonucleotide = alpha-ribazole 5'-phosphate + nicotinate + H(+)</text>
        <dbReference type="Rhea" id="RHEA:11196"/>
        <dbReference type="ChEBI" id="CHEBI:15378"/>
        <dbReference type="ChEBI" id="CHEBI:15890"/>
        <dbReference type="ChEBI" id="CHEBI:32544"/>
        <dbReference type="ChEBI" id="CHEBI:57502"/>
        <dbReference type="ChEBI" id="CHEBI:57918"/>
        <dbReference type="EC" id="2.4.2.21"/>
    </reaction>
</comment>
<keyword evidence="6 11" id="KW-0169">Cobalamin biosynthesis</keyword>
<dbReference type="CDD" id="cd02439">
    <property type="entry name" value="DMB-PRT_CobT"/>
    <property type="match status" value="1"/>
</dbReference>
<accession>A0A1G8AAL4</accession>
<keyword evidence="7 11" id="KW-0328">Glycosyltransferase</keyword>
<name>A0A1G8AAL4_9BACI</name>
<comment type="function">
    <text evidence="1 11">Catalyzes the synthesis of alpha-ribazole-5'-phosphate from nicotinate mononucleotide (NAMN) and 5,6-dimethylbenzimidazole (DMB).</text>
</comment>
<evidence type="ECO:0000256" key="8">
    <source>
        <dbReference type="ARBA" id="ARBA00022679"/>
    </source>
</evidence>
<evidence type="ECO:0000256" key="10">
    <source>
        <dbReference type="ARBA" id="ARBA00047340"/>
    </source>
</evidence>
<evidence type="ECO:0000313" key="12">
    <source>
        <dbReference type="EMBL" id="SDH17893.1"/>
    </source>
</evidence>
<dbReference type="AlphaFoldDB" id="A0A1G8AAL4"/>
<feature type="active site" description="Proton acceptor" evidence="11">
    <location>
        <position position="317"/>
    </location>
</feature>
<dbReference type="Pfam" id="PF02277">
    <property type="entry name" value="DBI_PRT"/>
    <property type="match status" value="1"/>
</dbReference>
<dbReference type="STRING" id="568899.SAMN05192534_10284"/>
<dbReference type="InterPro" id="IPR003200">
    <property type="entry name" value="Nict_dMeBzImd_PRibTrfase"/>
</dbReference>
<dbReference type="InterPro" id="IPR023195">
    <property type="entry name" value="Nict_dMeBzImd_PRibTrfase_N"/>
</dbReference>
<comment type="pathway">
    <text evidence="2 11">Nucleoside biosynthesis; alpha-ribazole biosynthesis; alpha-ribazole from 5,6-dimethylbenzimidazole: step 1/2.</text>
</comment>
<sequence length="347" mass="36925">MDLPQHVTTIEPLDEQAREAAKTRMNQLTKPPGSLGRLETIAMDLAAMTANPQPAVTPPGIIVFAADHGVTAEGVSAFPQEITAQMAKNFLHKGAAINVLASQIDASFRLVDIGMTQEINHVNITNKRIKAGTANFCETDAMTKKEAVSAVQAGFDVAQMMIENQGIRCLILGEMGIGNTTASSAMIACYSKKDPEHVTGPGTGLSPEKIKHKQHILRKALQERTINSNDSIDVLAKVGGLEIAGITGAMLAAAAHRVPVIVDGFISSTAAVTASNISRRARDYMFIGHQSTEPGHRLAIELLNKQPLLDLHMRLGEGSGAALSFPIIQAAAALICDMAVFDDLKSY</sequence>
<dbReference type="EC" id="2.4.2.21" evidence="4 11"/>